<proteinExistence type="predicted"/>
<dbReference type="EMBL" id="BMAW01055543">
    <property type="protein sequence ID" value="GFT01375.1"/>
    <property type="molecule type" value="Genomic_DNA"/>
</dbReference>
<sequence length="120" mass="13940">MCFKHTIFNDVGNPIECVEALPCEIYQTGVLIPCDLNVRKTFAVIFRKMDIKIGLSKLLFAPYCGYDGSRFHPRRPLIRSENQRCKRVPTLDMGPKRVRREVEDKQTKESIRMVPVRSAR</sequence>
<organism evidence="2 3">
    <name type="scientific">Nephila pilipes</name>
    <name type="common">Giant wood spider</name>
    <name type="synonym">Nephila maculata</name>
    <dbReference type="NCBI Taxonomy" id="299642"/>
    <lineage>
        <taxon>Eukaryota</taxon>
        <taxon>Metazoa</taxon>
        <taxon>Ecdysozoa</taxon>
        <taxon>Arthropoda</taxon>
        <taxon>Chelicerata</taxon>
        <taxon>Arachnida</taxon>
        <taxon>Araneae</taxon>
        <taxon>Araneomorphae</taxon>
        <taxon>Entelegynae</taxon>
        <taxon>Araneoidea</taxon>
        <taxon>Nephilidae</taxon>
        <taxon>Nephila</taxon>
    </lineage>
</organism>
<evidence type="ECO:0000313" key="3">
    <source>
        <dbReference type="Proteomes" id="UP000887013"/>
    </source>
</evidence>
<evidence type="ECO:0000256" key="1">
    <source>
        <dbReference type="SAM" id="MobiDB-lite"/>
    </source>
</evidence>
<keyword evidence="3" id="KW-1185">Reference proteome</keyword>
<reference evidence="2" key="1">
    <citation type="submission" date="2020-08" db="EMBL/GenBank/DDBJ databases">
        <title>Multicomponent nature underlies the extraordinary mechanical properties of spider dragline silk.</title>
        <authorList>
            <person name="Kono N."/>
            <person name="Nakamura H."/>
            <person name="Mori M."/>
            <person name="Yoshida Y."/>
            <person name="Ohtoshi R."/>
            <person name="Malay A.D."/>
            <person name="Moran D.A.P."/>
            <person name="Tomita M."/>
            <person name="Numata K."/>
            <person name="Arakawa K."/>
        </authorList>
    </citation>
    <scope>NUCLEOTIDE SEQUENCE</scope>
</reference>
<comment type="caution">
    <text evidence="2">The sequence shown here is derived from an EMBL/GenBank/DDBJ whole genome shotgun (WGS) entry which is preliminary data.</text>
</comment>
<protein>
    <submittedName>
        <fullName evidence="2">Uncharacterized protein</fullName>
    </submittedName>
</protein>
<dbReference type="Proteomes" id="UP000887013">
    <property type="component" value="Unassembled WGS sequence"/>
</dbReference>
<name>A0A8X6TEA3_NEPPI</name>
<feature type="region of interest" description="Disordered" evidence="1">
    <location>
        <begin position="99"/>
        <end position="120"/>
    </location>
</feature>
<feature type="compositionally biased region" description="Basic and acidic residues" evidence="1">
    <location>
        <begin position="100"/>
        <end position="111"/>
    </location>
</feature>
<accession>A0A8X6TEA3</accession>
<gene>
    <name evidence="2" type="ORF">NPIL_32661</name>
</gene>
<dbReference type="AlphaFoldDB" id="A0A8X6TEA3"/>
<evidence type="ECO:0000313" key="2">
    <source>
        <dbReference type="EMBL" id="GFT01375.1"/>
    </source>
</evidence>